<reference evidence="6" key="1">
    <citation type="submission" date="2020-02" db="EMBL/GenBank/DDBJ databases">
        <authorList>
            <person name="Meier V. D."/>
        </authorList>
    </citation>
    <scope>NUCLEOTIDE SEQUENCE</scope>
    <source>
        <strain evidence="6">AVDCRST_MAG77</strain>
    </source>
</reference>
<dbReference type="InterPro" id="IPR003785">
    <property type="entry name" value="Creatininase/forma_Hydrolase"/>
</dbReference>
<dbReference type="Pfam" id="PF02633">
    <property type="entry name" value="Creatininase"/>
    <property type="match status" value="1"/>
</dbReference>
<comment type="cofactor">
    <cofactor evidence="1">
        <name>Zn(2+)</name>
        <dbReference type="ChEBI" id="CHEBI:29105"/>
    </cofactor>
</comment>
<evidence type="ECO:0000256" key="3">
    <source>
        <dbReference type="ARBA" id="ARBA00022801"/>
    </source>
</evidence>
<comment type="similarity">
    <text evidence="5">Belongs to the creatininase superfamily.</text>
</comment>
<keyword evidence="3 6" id="KW-0378">Hydrolase</keyword>
<dbReference type="PANTHER" id="PTHR35005:SF1">
    <property type="entry name" value="2-AMINO-5-FORMYLAMINO-6-RIBOSYLAMINOPYRIMIDIN-4(3H)-ONE 5'-MONOPHOSPHATE DEFORMYLASE"/>
    <property type="match status" value="1"/>
</dbReference>
<keyword evidence="2" id="KW-0479">Metal-binding</keyword>
<evidence type="ECO:0000256" key="4">
    <source>
        <dbReference type="ARBA" id="ARBA00022833"/>
    </source>
</evidence>
<dbReference type="GO" id="GO:0016811">
    <property type="term" value="F:hydrolase activity, acting on carbon-nitrogen (but not peptide) bonds, in linear amides"/>
    <property type="evidence" value="ECO:0007669"/>
    <property type="project" value="TreeGrafter"/>
</dbReference>
<dbReference type="EC" id="3.5.2.10" evidence="6"/>
<dbReference type="AlphaFoldDB" id="A0A6J4I5A8"/>
<evidence type="ECO:0000256" key="5">
    <source>
        <dbReference type="ARBA" id="ARBA00024029"/>
    </source>
</evidence>
<protein>
    <submittedName>
        <fullName evidence="6">Creatinine amidohydrolase</fullName>
        <ecNumber evidence="6">3.5.2.10</ecNumber>
    </submittedName>
</protein>
<dbReference type="GO" id="GO:0046872">
    <property type="term" value="F:metal ion binding"/>
    <property type="evidence" value="ECO:0007669"/>
    <property type="project" value="UniProtKB-KW"/>
</dbReference>
<proteinExistence type="inferred from homology"/>
<dbReference type="Gene3D" id="3.40.50.10310">
    <property type="entry name" value="Creatininase"/>
    <property type="match status" value="1"/>
</dbReference>
<dbReference type="PANTHER" id="PTHR35005">
    <property type="entry name" value="3-DEHYDRO-SCYLLO-INOSOSE HYDROLASE"/>
    <property type="match status" value="1"/>
</dbReference>
<dbReference type="InterPro" id="IPR024087">
    <property type="entry name" value="Creatininase-like_sf"/>
</dbReference>
<evidence type="ECO:0000256" key="1">
    <source>
        <dbReference type="ARBA" id="ARBA00001947"/>
    </source>
</evidence>
<evidence type="ECO:0000313" key="6">
    <source>
        <dbReference type="EMBL" id="CAA9240658.1"/>
    </source>
</evidence>
<name>A0A6J4I5A8_9CHLR</name>
<organism evidence="6">
    <name type="scientific">uncultured Chloroflexota bacterium</name>
    <dbReference type="NCBI Taxonomy" id="166587"/>
    <lineage>
        <taxon>Bacteria</taxon>
        <taxon>Bacillati</taxon>
        <taxon>Chloroflexota</taxon>
        <taxon>environmental samples</taxon>
    </lineage>
</organism>
<sequence>MQVTEATLASMKPDPQILDHRRTSADFAAARPCIALLPLGATEQHGAHLPCGTDTFQVSYLADEIARAYPEPVWRLPTIPITVSHMHRGSPGTVWLTNATLTALVKDMVLSLRHEGITRVVVLNGHGGNFVVRPIIQDLNRDYDDLRVILLEASTGERVFEEPPGSIHAGESETSRMLHVAPDLVRMDLAVDTDVPYTQSYLLYAPIARLEPSGVWGHATAATAEKGRRYHELYVPAAVASIQRTFAALDALPGGPTHGTAGPEPR</sequence>
<evidence type="ECO:0000256" key="2">
    <source>
        <dbReference type="ARBA" id="ARBA00022723"/>
    </source>
</evidence>
<dbReference type="EMBL" id="CADCTC010000095">
    <property type="protein sequence ID" value="CAA9240658.1"/>
    <property type="molecule type" value="Genomic_DNA"/>
</dbReference>
<keyword evidence="4" id="KW-0862">Zinc</keyword>
<dbReference type="GO" id="GO:0009231">
    <property type="term" value="P:riboflavin biosynthetic process"/>
    <property type="evidence" value="ECO:0007669"/>
    <property type="project" value="TreeGrafter"/>
</dbReference>
<accession>A0A6J4I5A8</accession>
<dbReference type="GO" id="GO:0047789">
    <property type="term" value="F:creatininase activity"/>
    <property type="evidence" value="ECO:0007669"/>
    <property type="project" value="UniProtKB-EC"/>
</dbReference>
<dbReference type="SUPFAM" id="SSF102215">
    <property type="entry name" value="Creatininase"/>
    <property type="match status" value="1"/>
</dbReference>
<gene>
    <name evidence="6" type="ORF">AVDCRST_MAG77-1658</name>
</gene>